<dbReference type="OrthoDB" id="279684at2"/>
<dbReference type="AlphaFoldDB" id="A0A2T0K3Y8"/>
<organism evidence="1 2">
    <name type="scientific">Actinoplanes italicus</name>
    <dbReference type="NCBI Taxonomy" id="113567"/>
    <lineage>
        <taxon>Bacteria</taxon>
        <taxon>Bacillati</taxon>
        <taxon>Actinomycetota</taxon>
        <taxon>Actinomycetes</taxon>
        <taxon>Micromonosporales</taxon>
        <taxon>Micromonosporaceae</taxon>
        <taxon>Actinoplanes</taxon>
    </lineage>
</organism>
<dbReference type="GO" id="GO:0016740">
    <property type="term" value="F:transferase activity"/>
    <property type="evidence" value="ECO:0007669"/>
    <property type="project" value="UniProtKB-KW"/>
</dbReference>
<evidence type="ECO:0000313" key="2">
    <source>
        <dbReference type="Proteomes" id="UP000239415"/>
    </source>
</evidence>
<dbReference type="EMBL" id="PVMZ01000015">
    <property type="protein sequence ID" value="PRX17595.1"/>
    <property type="molecule type" value="Genomic_DNA"/>
</dbReference>
<dbReference type="InterPro" id="IPR014942">
    <property type="entry name" value="AbiEii"/>
</dbReference>
<dbReference type="Proteomes" id="UP000239415">
    <property type="component" value="Unassembled WGS sequence"/>
</dbReference>
<keyword evidence="1" id="KW-0808">Transferase</keyword>
<reference evidence="1 2" key="1">
    <citation type="submission" date="2018-03" db="EMBL/GenBank/DDBJ databases">
        <title>Genomic Encyclopedia of Archaeal and Bacterial Type Strains, Phase II (KMG-II): from individual species to whole genera.</title>
        <authorList>
            <person name="Goeker M."/>
        </authorList>
    </citation>
    <scope>NUCLEOTIDE SEQUENCE [LARGE SCALE GENOMIC DNA]</scope>
    <source>
        <strain evidence="1 2">DSM 43146</strain>
    </source>
</reference>
<protein>
    <submittedName>
        <fullName evidence="1">Putative nucleotidyltransferase component of viral defense system</fullName>
    </submittedName>
</protein>
<gene>
    <name evidence="1" type="ORF">CLV67_11587</name>
</gene>
<name>A0A2T0K3Y8_9ACTN</name>
<keyword evidence="2" id="KW-1185">Reference proteome</keyword>
<dbReference type="RefSeq" id="WP_106324920.1">
    <property type="nucleotide sequence ID" value="NZ_BOMO01000141.1"/>
</dbReference>
<comment type="caution">
    <text evidence="1">The sequence shown here is derived from an EMBL/GenBank/DDBJ whole genome shotgun (WGS) entry which is preliminary data.</text>
</comment>
<proteinExistence type="predicted"/>
<sequence length="301" mass="33246">MPNRGPRRPISARLQYLPEMYRPVAGRGVDQRRAFDPALKQLFDAYRPGEPVFDDAELGKRWRAARETVMNELLTVLGGSRWAEHLVLRGSALMRAWTGDDARRPGDLDFVVTPRNVTSDSGRARELLDGILAAAGEAGLRPGDAGESEIWTYERADGRRLVVPFSASGVPDGSVQIDVVFGERLPIEPEPVALPGVNTLVLGATAELSLAWKLLWLATDRYPQGKDLYDATLLAEHTTVDVELVRELLLPELGDEALEFTAATPLSWTGVDWDNFADEYPGVPGDAAHWQRRLALALERQ</sequence>
<accession>A0A2T0K3Y8</accession>
<evidence type="ECO:0000313" key="1">
    <source>
        <dbReference type="EMBL" id="PRX17595.1"/>
    </source>
</evidence>
<dbReference type="Pfam" id="PF08843">
    <property type="entry name" value="AbiEii"/>
    <property type="match status" value="1"/>
</dbReference>